<name>A0A3L6PB47_PANMI</name>
<dbReference type="OrthoDB" id="690492at2759"/>
<evidence type="ECO:0000259" key="1">
    <source>
        <dbReference type="SMART" id="SM00256"/>
    </source>
</evidence>
<dbReference type="PANTHER" id="PTHR31264">
    <property type="entry name" value="OS07G0554500 PROTEIN-RELATED"/>
    <property type="match status" value="1"/>
</dbReference>
<dbReference type="Proteomes" id="UP000275267">
    <property type="component" value="Unassembled WGS sequence"/>
</dbReference>
<dbReference type="STRING" id="4540.A0A3L6PB47"/>
<feature type="domain" description="F-box" evidence="1">
    <location>
        <begin position="24"/>
        <end position="65"/>
    </location>
</feature>
<dbReference type="AlphaFoldDB" id="A0A3L6PB47"/>
<organism evidence="2 3">
    <name type="scientific">Panicum miliaceum</name>
    <name type="common">Proso millet</name>
    <name type="synonym">Broomcorn millet</name>
    <dbReference type="NCBI Taxonomy" id="4540"/>
    <lineage>
        <taxon>Eukaryota</taxon>
        <taxon>Viridiplantae</taxon>
        <taxon>Streptophyta</taxon>
        <taxon>Embryophyta</taxon>
        <taxon>Tracheophyta</taxon>
        <taxon>Spermatophyta</taxon>
        <taxon>Magnoliopsida</taxon>
        <taxon>Liliopsida</taxon>
        <taxon>Poales</taxon>
        <taxon>Poaceae</taxon>
        <taxon>PACMAD clade</taxon>
        <taxon>Panicoideae</taxon>
        <taxon>Panicodae</taxon>
        <taxon>Paniceae</taxon>
        <taxon>Panicinae</taxon>
        <taxon>Panicum</taxon>
        <taxon>Panicum sect. Panicum</taxon>
    </lineage>
</organism>
<dbReference type="Pfam" id="PF12937">
    <property type="entry name" value="F-box-like"/>
    <property type="match status" value="1"/>
</dbReference>
<dbReference type="SMART" id="SM00256">
    <property type="entry name" value="FBOX"/>
    <property type="match status" value="1"/>
</dbReference>
<dbReference type="Gene3D" id="1.20.1280.50">
    <property type="match status" value="1"/>
</dbReference>
<protein>
    <recommendedName>
        <fullName evidence="1">F-box domain-containing protein</fullName>
    </recommendedName>
</protein>
<evidence type="ECO:0000313" key="3">
    <source>
        <dbReference type="Proteomes" id="UP000275267"/>
    </source>
</evidence>
<reference evidence="3" key="1">
    <citation type="journal article" date="2019" name="Nat. Commun.">
        <title>The genome of broomcorn millet.</title>
        <authorList>
            <person name="Zou C."/>
            <person name="Miki D."/>
            <person name="Li D."/>
            <person name="Tang Q."/>
            <person name="Xiao L."/>
            <person name="Rajput S."/>
            <person name="Deng P."/>
            <person name="Jia W."/>
            <person name="Huang R."/>
            <person name="Zhang M."/>
            <person name="Sun Y."/>
            <person name="Hu J."/>
            <person name="Fu X."/>
            <person name="Schnable P.S."/>
            <person name="Li F."/>
            <person name="Zhang H."/>
            <person name="Feng B."/>
            <person name="Zhu X."/>
            <person name="Liu R."/>
            <person name="Schnable J.C."/>
            <person name="Zhu J.-K."/>
            <person name="Zhang H."/>
        </authorList>
    </citation>
    <scope>NUCLEOTIDE SEQUENCE [LARGE SCALE GENOMIC DNA]</scope>
</reference>
<dbReference type="PANTHER" id="PTHR31264:SF3">
    <property type="entry name" value="OS07G0554100 PROTEIN"/>
    <property type="match status" value="1"/>
</dbReference>
<dbReference type="InterPro" id="IPR036047">
    <property type="entry name" value="F-box-like_dom_sf"/>
</dbReference>
<keyword evidence="3" id="KW-1185">Reference proteome</keyword>
<evidence type="ECO:0000313" key="2">
    <source>
        <dbReference type="EMBL" id="RLM52713.1"/>
    </source>
</evidence>
<dbReference type="EMBL" id="PQIB02000161">
    <property type="protein sequence ID" value="RLM52713.1"/>
    <property type="molecule type" value="Genomic_DNA"/>
</dbReference>
<accession>A0A3L6PB47</accession>
<dbReference type="InterPro" id="IPR001810">
    <property type="entry name" value="F-box_dom"/>
</dbReference>
<proteinExistence type="predicted"/>
<gene>
    <name evidence="2" type="ORF">C2845_PMPSC042088</name>
</gene>
<comment type="caution">
    <text evidence="2">The sequence shown here is derived from an EMBL/GenBank/DDBJ whole genome shotgun (WGS) entry which is preliminary data.</text>
</comment>
<dbReference type="SUPFAM" id="SSF81383">
    <property type="entry name" value="F-box domain"/>
    <property type="match status" value="1"/>
</dbReference>
<sequence length="123" mass="13924">MASPSCPVWLRLEATESQLPLLALSDDLLEEIFLRVGSPADLARASTACVAFRRLISDPTFLRRYRSLNAPLFLGILHRGYQSHLYRFRAVEEAHPNAAVAHALASTADFSFSYIPPRRWHHH</sequence>